<gene>
    <name evidence="5" type="ORF">SAMN05216474_1994</name>
</gene>
<dbReference type="NCBIfam" id="TIGR04131">
    <property type="entry name" value="Bac_Flav_CTERM"/>
    <property type="match status" value="1"/>
</dbReference>
<evidence type="ECO:0000256" key="1">
    <source>
        <dbReference type="ARBA" id="ARBA00022729"/>
    </source>
</evidence>
<feature type="domain" description="LamG-like jellyroll fold" evidence="4">
    <location>
        <begin position="43"/>
        <end position="195"/>
    </location>
</feature>
<dbReference type="SMART" id="SM00560">
    <property type="entry name" value="LamGL"/>
    <property type="match status" value="1"/>
</dbReference>
<name>A0A1I7AE22_9FLAO</name>
<proteinExistence type="predicted"/>
<accession>A0A1I7AE22</accession>
<dbReference type="OrthoDB" id="9765926at2"/>
<evidence type="ECO:0000256" key="3">
    <source>
        <dbReference type="SAM" id="SignalP"/>
    </source>
</evidence>
<evidence type="ECO:0000313" key="6">
    <source>
        <dbReference type="Proteomes" id="UP000236454"/>
    </source>
</evidence>
<dbReference type="EMBL" id="FPAS01000003">
    <property type="protein sequence ID" value="SFT73181.1"/>
    <property type="molecule type" value="Genomic_DNA"/>
</dbReference>
<evidence type="ECO:0000313" key="5">
    <source>
        <dbReference type="EMBL" id="SFT73181.1"/>
    </source>
</evidence>
<evidence type="ECO:0000256" key="2">
    <source>
        <dbReference type="ARBA" id="ARBA00023157"/>
    </source>
</evidence>
<feature type="signal peptide" evidence="3">
    <location>
        <begin position="1"/>
        <end position="18"/>
    </location>
</feature>
<dbReference type="RefSeq" id="WP_090248992.1">
    <property type="nucleotide sequence ID" value="NZ_FPAS01000003.1"/>
</dbReference>
<dbReference type="InterPro" id="IPR013320">
    <property type="entry name" value="ConA-like_dom_sf"/>
</dbReference>
<dbReference type="GO" id="GO:0005975">
    <property type="term" value="P:carbohydrate metabolic process"/>
    <property type="evidence" value="ECO:0007669"/>
    <property type="project" value="UniProtKB-ARBA"/>
</dbReference>
<sequence length="690" mass="74426">MKYTFFIFSLLISSITIAQGSGNALNFDGATTGISLGDQVATGVRTIEAWFKLDNAVDNTLGTGLCIAGRSASNPLTGTDQFHLGFETNAISPGNGGKISFSRRVGLNNFVIYSDLDTWPANTWIHVAAVLDATDGMKMYINGIQQADTDASTDAISAGATGDNATIGQWGIMNVRYFDGDIDEVRFWDDARTENEIRSNMCKKLLGNEPGLRAYYNLDNVTGTNAPDESTNTYDGTLSGFGPTPSILSGAPLGDGSTYAYAPSLAGTTLNYVVTAGDVFEVSNINSTTSFGVHIYRVNQLPNNLTNINNPVGNYYGVFLTGVDGTFDINYNIQDYGCTSCFALNERNDNASGPWTTLVGAPMSCSFQFANESSVGDTYRAEYILDQAPFVFDLGNDTSVCTSPLTIGQSFAGATYMWQDGATTPFYDVTLSGTYWVDVDVQGCTGSDTINVQVVDLDFDLGMDTTLCGGNGTFGLTTGLSNNYNHLWQDGSTNNSFIVSSTGEYNVTVTDGNCTNQDTILVEIIDQPEINLGTTQIACDGEQVTLSNLSVSSIDTYIWSTGSNASSITLDESGMYGVFVENECGTAVDSVLVLFENCDCNIYIPNTFTPDGNAANDLFKVEGDCKFMTYELNIFNRTGTLIFTSNDINDTWDGTYNGKLVSDGVYVYKIKYTTEKVYSEYILGHINILK</sequence>
<keyword evidence="2" id="KW-1015">Disulfide bond</keyword>
<keyword evidence="6" id="KW-1185">Reference proteome</keyword>
<dbReference type="InterPro" id="IPR006558">
    <property type="entry name" value="LamG-like"/>
</dbReference>
<dbReference type="Pfam" id="PF13385">
    <property type="entry name" value="Laminin_G_3"/>
    <property type="match status" value="1"/>
</dbReference>
<dbReference type="Gene3D" id="2.60.120.200">
    <property type="match status" value="1"/>
</dbReference>
<reference evidence="5 6" key="1">
    <citation type="submission" date="2016-10" db="EMBL/GenBank/DDBJ databases">
        <authorList>
            <person name="de Groot N.N."/>
        </authorList>
    </citation>
    <scope>NUCLEOTIDE SEQUENCE [LARGE SCALE GENOMIC DNA]</scope>
    <source>
        <strain evidence="5 6">CGMCC 1.7005</strain>
    </source>
</reference>
<dbReference type="AlphaFoldDB" id="A0A1I7AE22"/>
<dbReference type="Pfam" id="PF13585">
    <property type="entry name" value="CHU_C"/>
    <property type="match status" value="1"/>
</dbReference>
<protein>
    <submittedName>
        <fullName evidence="5">Gliding motility-associated C-terminal domain-containing protein</fullName>
    </submittedName>
</protein>
<feature type="chain" id="PRO_5014705787" evidence="3">
    <location>
        <begin position="19"/>
        <end position="690"/>
    </location>
</feature>
<dbReference type="Proteomes" id="UP000236454">
    <property type="component" value="Unassembled WGS sequence"/>
</dbReference>
<dbReference type="InterPro" id="IPR026341">
    <property type="entry name" value="T9SS_type_B"/>
</dbReference>
<dbReference type="GO" id="GO:0004553">
    <property type="term" value="F:hydrolase activity, hydrolyzing O-glycosyl compounds"/>
    <property type="evidence" value="ECO:0007669"/>
    <property type="project" value="UniProtKB-ARBA"/>
</dbReference>
<dbReference type="SUPFAM" id="SSF49899">
    <property type="entry name" value="Concanavalin A-like lectins/glucanases"/>
    <property type="match status" value="1"/>
</dbReference>
<dbReference type="STRING" id="477690.SAMN05216474_1994"/>
<evidence type="ECO:0000259" key="4">
    <source>
        <dbReference type="SMART" id="SM00560"/>
    </source>
</evidence>
<keyword evidence="1 3" id="KW-0732">Signal</keyword>
<organism evidence="5 6">
    <name type="scientific">Lishizhenia tianjinensis</name>
    <dbReference type="NCBI Taxonomy" id="477690"/>
    <lineage>
        <taxon>Bacteria</taxon>
        <taxon>Pseudomonadati</taxon>
        <taxon>Bacteroidota</taxon>
        <taxon>Flavobacteriia</taxon>
        <taxon>Flavobacteriales</taxon>
        <taxon>Crocinitomicaceae</taxon>
        <taxon>Lishizhenia</taxon>
    </lineage>
</organism>